<dbReference type="Gene3D" id="2.130.10.10">
    <property type="entry name" value="YVTN repeat-like/Quinoprotein amine dehydrogenase"/>
    <property type="match status" value="3"/>
</dbReference>
<dbReference type="Pfam" id="PF00400">
    <property type="entry name" value="WD40"/>
    <property type="match status" value="5"/>
</dbReference>
<name>A0A060SRE4_PYCCI</name>
<protein>
    <submittedName>
        <fullName evidence="4">Uncharacterized protein</fullName>
    </submittedName>
</protein>
<dbReference type="GO" id="GO:1990234">
    <property type="term" value="C:transferase complex"/>
    <property type="evidence" value="ECO:0007669"/>
    <property type="project" value="UniProtKB-ARBA"/>
</dbReference>
<dbReference type="AlphaFoldDB" id="A0A060SRE4"/>
<dbReference type="InterPro" id="IPR019775">
    <property type="entry name" value="WD40_repeat_CS"/>
</dbReference>
<evidence type="ECO:0000313" key="5">
    <source>
        <dbReference type="Proteomes" id="UP000029665"/>
    </source>
</evidence>
<proteinExistence type="predicted"/>
<evidence type="ECO:0000256" key="3">
    <source>
        <dbReference type="PROSITE-ProRule" id="PRU00221"/>
    </source>
</evidence>
<reference evidence="4" key="1">
    <citation type="submission" date="2014-01" db="EMBL/GenBank/DDBJ databases">
        <title>The genome of the white-rot fungus Pycnoporus cinnabarinus: a basidiomycete model with a versatile arsenal for lignocellulosic biomass breakdown.</title>
        <authorList>
            <person name="Levasseur A."/>
            <person name="Lomascolo A."/>
            <person name="Ruiz-Duenas F.J."/>
            <person name="Uzan E."/>
            <person name="Piumi F."/>
            <person name="Kues U."/>
            <person name="Ram A.F.J."/>
            <person name="Murat C."/>
            <person name="Haon M."/>
            <person name="Benoit I."/>
            <person name="Arfi Y."/>
            <person name="Chevret D."/>
            <person name="Drula E."/>
            <person name="Kwon M.J."/>
            <person name="Gouret P."/>
            <person name="Lesage-Meessen L."/>
            <person name="Lombard V."/>
            <person name="Mariette J."/>
            <person name="Noirot C."/>
            <person name="Park J."/>
            <person name="Patyshakuliyeva A."/>
            <person name="Wieneger R.A.B."/>
            <person name="Wosten H.A.B."/>
            <person name="Martin F."/>
            <person name="Coutinho P.M."/>
            <person name="de Vries R."/>
            <person name="Martinez A.T."/>
            <person name="Klopp C."/>
            <person name="Pontarotti P."/>
            <person name="Henrissat B."/>
            <person name="Record E."/>
        </authorList>
    </citation>
    <scope>NUCLEOTIDE SEQUENCE [LARGE SCALE GENOMIC DNA]</scope>
    <source>
        <strain evidence="4">BRFM137</strain>
    </source>
</reference>
<dbReference type="InterPro" id="IPR015943">
    <property type="entry name" value="WD40/YVTN_repeat-like_dom_sf"/>
</dbReference>
<keyword evidence="1 3" id="KW-0853">WD repeat</keyword>
<dbReference type="CDD" id="cd00200">
    <property type="entry name" value="WD40"/>
    <property type="match status" value="1"/>
</dbReference>
<evidence type="ECO:0000313" key="4">
    <source>
        <dbReference type="EMBL" id="CDO75023.1"/>
    </source>
</evidence>
<feature type="repeat" description="WD" evidence="3">
    <location>
        <begin position="278"/>
        <end position="319"/>
    </location>
</feature>
<dbReference type="PROSITE" id="PS00678">
    <property type="entry name" value="WD_REPEATS_1"/>
    <property type="match status" value="1"/>
</dbReference>
<sequence>MQSLKYNICEVVSEHDHLENSEIADLPAKVAQHLPAELQYACKYWTRHLCQGEVGEELLSALEEFSKSRLLYWLEALSLLGCVDGSIEALQSVQVFLKVPHSQPFVKPCNTYSILRLQSQTLRATEVSSLLYDCERVVRAFYPIISTSAMHMYSTIAIFAPLESPLRPLATAHERTSLEVRVGVENVWSTTLASHVTSRDISAVAFSSDTMCVACGHQDGTIQVLNAQTVAPLLVFVGHTDAVVCVSFSSTGKELLSGSSKGTVYVWDVATGAPLHTWQAHSYWICSVAWSHDGELAAGALGDGTVRLWRVASPEKTVALRHGANVYQAVFSSDGDLLSVSGDQTCKVWDTRNIDWEAEAELAPTRILEHDSWVLAVAVSCDSCLVACGLSSGEIVLWKKSNGQRLRSFPGQSDVIALAFYRNGLLASAYESSPFTLWDVSRGARVKTTSNERADAVAFASDGLHIAHAVDKEMQIRLWPSEEFERNGPVTTSLKRMLAFSEDGTRALAGSQDGEVFLYDLTQIIPPGHTAPRSPPPLAVPEHKLSFRGTGAVRHVAFSPDGRGVLTNGSYTSIPSEMRPLRIGPANRASTTMFYFEDDWLWSVEVHSEPRRLCWIPPSLRPDDDNLDTVPQGSGYIIAYKTSQGRLFVMYAPRG</sequence>
<dbReference type="InterPro" id="IPR001680">
    <property type="entry name" value="WD40_rpt"/>
</dbReference>
<accession>A0A060SRE4</accession>
<dbReference type="Proteomes" id="UP000029665">
    <property type="component" value="Unassembled WGS sequence"/>
</dbReference>
<comment type="caution">
    <text evidence="4">The sequence shown here is derived from an EMBL/GenBank/DDBJ whole genome shotgun (WGS) entry which is preliminary data.</text>
</comment>
<dbReference type="SUPFAM" id="SSF50978">
    <property type="entry name" value="WD40 repeat-like"/>
    <property type="match status" value="1"/>
</dbReference>
<dbReference type="PROSITE" id="PS50294">
    <property type="entry name" value="WD_REPEATS_REGION"/>
    <property type="match status" value="2"/>
</dbReference>
<keyword evidence="2" id="KW-0677">Repeat</keyword>
<organism evidence="4 5">
    <name type="scientific">Pycnoporus cinnabarinus</name>
    <name type="common">Cinnabar-red polypore</name>
    <name type="synonym">Trametes cinnabarina</name>
    <dbReference type="NCBI Taxonomy" id="5643"/>
    <lineage>
        <taxon>Eukaryota</taxon>
        <taxon>Fungi</taxon>
        <taxon>Dikarya</taxon>
        <taxon>Basidiomycota</taxon>
        <taxon>Agaricomycotina</taxon>
        <taxon>Agaricomycetes</taxon>
        <taxon>Polyporales</taxon>
        <taxon>Polyporaceae</taxon>
        <taxon>Trametes</taxon>
    </lineage>
</organism>
<gene>
    <name evidence="4" type="ORF">BN946_scf185026.g1</name>
</gene>
<dbReference type="PANTHER" id="PTHR22847">
    <property type="entry name" value="WD40 REPEAT PROTEIN"/>
    <property type="match status" value="1"/>
</dbReference>
<feature type="repeat" description="WD" evidence="3">
    <location>
        <begin position="236"/>
        <end position="277"/>
    </location>
</feature>
<evidence type="ECO:0000256" key="1">
    <source>
        <dbReference type="ARBA" id="ARBA00022574"/>
    </source>
</evidence>
<dbReference type="OMA" id="HDGWINS"/>
<dbReference type="PROSITE" id="PS50082">
    <property type="entry name" value="WD_REPEATS_2"/>
    <property type="match status" value="2"/>
</dbReference>
<dbReference type="HOGENOM" id="CLU_418640_0_0_1"/>
<dbReference type="STRING" id="5643.A0A060SRE4"/>
<dbReference type="InterPro" id="IPR036322">
    <property type="entry name" value="WD40_repeat_dom_sf"/>
</dbReference>
<dbReference type="PANTHER" id="PTHR22847:SF637">
    <property type="entry name" value="WD REPEAT DOMAIN 5B"/>
    <property type="match status" value="1"/>
</dbReference>
<dbReference type="OrthoDB" id="2752433at2759"/>
<dbReference type="EMBL" id="CCBP010000232">
    <property type="protein sequence ID" value="CDO75023.1"/>
    <property type="molecule type" value="Genomic_DNA"/>
</dbReference>
<keyword evidence="5" id="KW-1185">Reference proteome</keyword>
<evidence type="ECO:0000256" key="2">
    <source>
        <dbReference type="ARBA" id="ARBA00022737"/>
    </source>
</evidence>
<dbReference type="SMART" id="SM00320">
    <property type="entry name" value="WD40"/>
    <property type="match status" value="7"/>
</dbReference>